<reference evidence="1 2" key="1">
    <citation type="submission" date="2018-07" db="EMBL/GenBank/DDBJ databases">
        <title>Genomic Encyclopedia of Type Strains, Phase IV (KMG-IV): sequencing the most valuable type-strain genomes for metagenomic binning, comparative biology and taxonomic classification.</title>
        <authorList>
            <person name="Goeker M."/>
        </authorList>
    </citation>
    <scope>NUCLEOTIDE SEQUENCE [LARGE SCALE GENOMIC DNA]</scope>
    <source>
        <strain evidence="1 2">DSM 27016</strain>
    </source>
</reference>
<protein>
    <recommendedName>
        <fullName evidence="3">Ribbon-helix-helix CopG family protein</fullName>
    </recommendedName>
</protein>
<dbReference type="RefSeq" id="WP_114298710.1">
    <property type="nucleotide sequence ID" value="NZ_QPJT01000019.1"/>
</dbReference>
<gene>
    <name evidence="1" type="ORF">DFR58_11912</name>
</gene>
<proteinExistence type="predicted"/>
<comment type="caution">
    <text evidence="1">The sequence shown here is derived from an EMBL/GenBank/DDBJ whole genome shotgun (WGS) entry which is preliminary data.</text>
</comment>
<name>A0A369AXL0_9FIRM</name>
<evidence type="ECO:0008006" key="3">
    <source>
        <dbReference type="Google" id="ProtNLM"/>
    </source>
</evidence>
<dbReference type="OrthoDB" id="2229917at2"/>
<dbReference type="EMBL" id="QPJT01000019">
    <property type="protein sequence ID" value="RCX12956.1"/>
    <property type="molecule type" value="Genomic_DNA"/>
</dbReference>
<sequence length="59" mass="6824">MGENKLGRPTDNPKDIVLKIRLDNDTSKKLEECKEEMEVSKAEVVRQGINKMHDDLKKK</sequence>
<accession>A0A369AXL0</accession>
<organism evidence="1 2">
    <name type="scientific">Anaerobacterium chartisolvens</name>
    <dbReference type="NCBI Taxonomy" id="1297424"/>
    <lineage>
        <taxon>Bacteria</taxon>
        <taxon>Bacillati</taxon>
        <taxon>Bacillota</taxon>
        <taxon>Clostridia</taxon>
        <taxon>Eubacteriales</taxon>
        <taxon>Oscillospiraceae</taxon>
        <taxon>Anaerobacterium</taxon>
    </lineage>
</organism>
<evidence type="ECO:0000313" key="2">
    <source>
        <dbReference type="Proteomes" id="UP000253034"/>
    </source>
</evidence>
<keyword evidence="2" id="KW-1185">Reference proteome</keyword>
<dbReference type="AlphaFoldDB" id="A0A369AXL0"/>
<evidence type="ECO:0000313" key="1">
    <source>
        <dbReference type="EMBL" id="RCX12956.1"/>
    </source>
</evidence>
<dbReference type="Proteomes" id="UP000253034">
    <property type="component" value="Unassembled WGS sequence"/>
</dbReference>